<name>A0A0K9PVA5_ZOSMR</name>
<proteinExistence type="inferred from homology"/>
<keyword evidence="5" id="KW-1185">Reference proteome</keyword>
<dbReference type="InterPro" id="IPR032799">
    <property type="entry name" value="TAXi_C"/>
</dbReference>
<feature type="signal peptide" evidence="2">
    <location>
        <begin position="1"/>
        <end position="22"/>
    </location>
</feature>
<reference evidence="5" key="1">
    <citation type="journal article" date="2016" name="Nature">
        <title>The genome of the seagrass Zostera marina reveals angiosperm adaptation to the sea.</title>
        <authorList>
            <person name="Olsen J.L."/>
            <person name="Rouze P."/>
            <person name="Verhelst B."/>
            <person name="Lin Y.-C."/>
            <person name="Bayer T."/>
            <person name="Collen J."/>
            <person name="Dattolo E."/>
            <person name="De Paoli E."/>
            <person name="Dittami S."/>
            <person name="Maumus F."/>
            <person name="Michel G."/>
            <person name="Kersting A."/>
            <person name="Lauritano C."/>
            <person name="Lohaus R."/>
            <person name="Toepel M."/>
            <person name="Tonon T."/>
            <person name="Vanneste K."/>
            <person name="Amirebrahimi M."/>
            <person name="Brakel J."/>
            <person name="Bostroem C."/>
            <person name="Chovatia M."/>
            <person name="Grimwood J."/>
            <person name="Jenkins J.W."/>
            <person name="Jueterbock A."/>
            <person name="Mraz A."/>
            <person name="Stam W.T."/>
            <person name="Tice H."/>
            <person name="Bornberg-Bauer E."/>
            <person name="Green P.J."/>
            <person name="Pearson G.A."/>
            <person name="Procaccini G."/>
            <person name="Duarte C.M."/>
            <person name="Schmutz J."/>
            <person name="Reusch T.B.H."/>
            <person name="Van de Peer Y."/>
        </authorList>
    </citation>
    <scope>NUCLEOTIDE SEQUENCE [LARGE SCALE GENOMIC DNA]</scope>
    <source>
        <strain evidence="5">cv. Finnish</strain>
    </source>
</reference>
<evidence type="ECO:0000256" key="2">
    <source>
        <dbReference type="SAM" id="SignalP"/>
    </source>
</evidence>
<dbReference type="PANTHER" id="PTHR47965:SF63">
    <property type="entry name" value="OS01G0937200 PROTEIN"/>
    <property type="match status" value="1"/>
</dbReference>
<feature type="chain" id="PRO_5005528269" description="Peptidase A1 domain-containing protein" evidence="2">
    <location>
        <begin position="23"/>
        <end position="433"/>
    </location>
</feature>
<dbReference type="Gene3D" id="2.40.70.10">
    <property type="entry name" value="Acid Proteases"/>
    <property type="match status" value="2"/>
</dbReference>
<dbReference type="OMA" id="ECVEANH"/>
<dbReference type="PROSITE" id="PS51767">
    <property type="entry name" value="PEPTIDASE_A1"/>
    <property type="match status" value="1"/>
</dbReference>
<keyword evidence="2" id="KW-0732">Signal</keyword>
<accession>A0A0K9PVA5</accession>
<dbReference type="Pfam" id="PF14543">
    <property type="entry name" value="TAXi_N"/>
    <property type="match status" value="1"/>
</dbReference>
<dbReference type="GO" id="GO:0006508">
    <property type="term" value="P:proteolysis"/>
    <property type="evidence" value="ECO:0007669"/>
    <property type="project" value="InterPro"/>
</dbReference>
<evidence type="ECO:0000313" key="5">
    <source>
        <dbReference type="Proteomes" id="UP000036987"/>
    </source>
</evidence>
<organism evidence="4 5">
    <name type="scientific">Zostera marina</name>
    <name type="common">Eelgrass</name>
    <dbReference type="NCBI Taxonomy" id="29655"/>
    <lineage>
        <taxon>Eukaryota</taxon>
        <taxon>Viridiplantae</taxon>
        <taxon>Streptophyta</taxon>
        <taxon>Embryophyta</taxon>
        <taxon>Tracheophyta</taxon>
        <taxon>Spermatophyta</taxon>
        <taxon>Magnoliopsida</taxon>
        <taxon>Liliopsida</taxon>
        <taxon>Zosteraceae</taxon>
        <taxon>Zostera</taxon>
    </lineage>
</organism>
<dbReference type="Pfam" id="PF14541">
    <property type="entry name" value="TAXi_C"/>
    <property type="match status" value="1"/>
</dbReference>
<evidence type="ECO:0000313" key="4">
    <source>
        <dbReference type="EMBL" id="KMZ72978.1"/>
    </source>
</evidence>
<comment type="caution">
    <text evidence="4">The sequence shown here is derived from an EMBL/GenBank/DDBJ whole genome shotgun (WGS) entry which is preliminary data.</text>
</comment>
<protein>
    <recommendedName>
        <fullName evidence="3">Peptidase A1 domain-containing protein</fullName>
    </recommendedName>
</protein>
<dbReference type="OrthoDB" id="1258937at2759"/>
<dbReference type="SUPFAM" id="SSF50630">
    <property type="entry name" value="Acid proteases"/>
    <property type="match status" value="1"/>
</dbReference>
<dbReference type="EMBL" id="LFYR01000611">
    <property type="protein sequence ID" value="KMZ72978.1"/>
    <property type="molecule type" value="Genomic_DNA"/>
</dbReference>
<dbReference type="InterPro" id="IPR033121">
    <property type="entry name" value="PEPTIDASE_A1"/>
</dbReference>
<dbReference type="AlphaFoldDB" id="A0A0K9PVA5"/>
<dbReference type="GO" id="GO:0004190">
    <property type="term" value="F:aspartic-type endopeptidase activity"/>
    <property type="evidence" value="ECO:0007669"/>
    <property type="project" value="InterPro"/>
</dbReference>
<evidence type="ECO:0000256" key="1">
    <source>
        <dbReference type="ARBA" id="ARBA00007447"/>
    </source>
</evidence>
<dbReference type="Proteomes" id="UP000036987">
    <property type="component" value="Unassembled WGS sequence"/>
</dbReference>
<feature type="domain" description="Peptidase A1" evidence="3">
    <location>
        <begin position="1"/>
        <end position="404"/>
    </location>
</feature>
<dbReference type="PANTHER" id="PTHR47965">
    <property type="entry name" value="ASPARTYL PROTEASE-RELATED"/>
    <property type="match status" value="1"/>
</dbReference>
<dbReference type="InterPro" id="IPR001461">
    <property type="entry name" value="Aspartic_peptidase_A1"/>
</dbReference>
<dbReference type="STRING" id="29655.A0A0K9PVA5"/>
<dbReference type="InterPro" id="IPR032861">
    <property type="entry name" value="TAXi_N"/>
</dbReference>
<evidence type="ECO:0000259" key="3">
    <source>
        <dbReference type="PROSITE" id="PS51767"/>
    </source>
</evidence>
<dbReference type="InterPro" id="IPR021109">
    <property type="entry name" value="Peptidase_aspartic_dom_sf"/>
</dbReference>
<sequence length="433" mass="46425">MDLVKCQLPILFLLFLTSSATAGNGNNISAVVLAITKDETTGLFTIPFAGEEYLFDITANYFSDLCKPNHPTVACNSTVCSVAHSFCASFCPATTVTSDCQRRGDVCSTSISNSLEGGCYYGEPSLIEAGVVVSAVDRRKGNLELISLPQFISVCGYETMLGMLPESAVGIAGLSLSPLSIPSQFSDFLSLERKFAVCLPSTGSATGVAIIGTELPSVLVRRGNLANRFTYTELKSDPRNSAAYFIGVEGISVNQKPVDFSSGVFEFDAVGNGGVMLSTATPYTTMLSEVYMSFLKAYKEATAAIPRAKNILPFDLCLNVTSLESNEFGYDVPPVDIKLSDGKTWTLYGANIFKKVAPDVICLAFVDGGPMEQMLTYNAVIVGGFQLEESLLVFDMDRLRLGYISSLPGTLSVSCEDFDDELQQPLSAGKMTM</sequence>
<comment type="similarity">
    <text evidence="1">Belongs to the peptidase A1 family.</text>
</comment>
<gene>
    <name evidence="4" type="ORF">ZOSMA_156G00260</name>
</gene>